<sequence>MLRGHLQVGSQASPGHDEPVAGASQDAPTTPAGEEQVERAPRPREAFHSRRAKDWYKAISPFNPRYWSDAPAQRHPRVWTLVFRNKSKVLTQGRGTPPQPSKHLYGVLGRRTQRDRDDNPEHSRPTNRRRLG</sequence>
<feature type="region of interest" description="Disordered" evidence="1">
    <location>
        <begin position="1"/>
        <end position="53"/>
    </location>
</feature>
<name>A0A0L6UB06_9BASI</name>
<protein>
    <submittedName>
        <fullName evidence="2">Uncharacterized protein</fullName>
    </submittedName>
</protein>
<organism evidence="2 3">
    <name type="scientific">Puccinia sorghi</name>
    <dbReference type="NCBI Taxonomy" id="27349"/>
    <lineage>
        <taxon>Eukaryota</taxon>
        <taxon>Fungi</taxon>
        <taxon>Dikarya</taxon>
        <taxon>Basidiomycota</taxon>
        <taxon>Pucciniomycotina</taxon>
        <taxon>Pucciniomycetes</taxon>
        <taxon>Pucciniales</taxon>
        <taxon>Pucciniaceae</taxon>
        <taxon>Puccinia</taxon>
    </lineage>
</organism>
<evidence type="ECO:0000313" key="3">
    <source>
        <dbReference type="Proteomes" id="UP000037035"/>
    </source>
</evidence>
<feature type="compositionally biased region" description="Basic and acidic residues" evidence="1">
    <location>
        <begin position="36"/>
        <end position="53"/>
    </location>
</feature>
<keyword evidence="3" id="KW-1185">Reference proteome</keyword>
<dbReference type="AlphaFoldDB" id="A0A0L6UB06"/>
<accession>A0A0L6UB06</accession>
<comment type="caution">
    <text evidence="2">The sequence shown here is derived from an EMBL/GenBank/DDBJ whole genome shotgun (WGS) entry which is preliminary data.</text>
</comment>
<feature type="region of interest" description="Disordered" evidence="1">
    <location>
        <begin position="88"/>
        <end position="132"/>
    </location>
</feature>
<feature type="compositionally biased region" description="Basic and acidic residues" evidence="1">
    <location>
        <begin position="112"/>
        <end position="124"/>
    </location>
</feature>
<gene>
    <name evidence="2" type="ORF">VP01_783g4</name>
</gene>
<proteinExistence type="predicted"/>
<dbReference type="VEuPathDB" id="FungiDB:VP01_783g4"/>
<dbReference type="EMBL" id="LAVV01013316">
    <property type="protein sequence ID" value="KNZ45748.1"/>
    <property type="molecule type" value="Genomic_DNA"/>
</dbReference>
<reference evidence="2 3" key="1">
    <citation type="submission" date="2015-08" db="EMBL/GenBank/DDBJ databases">
        <title>Next Generation Sequencing and Analysis of the Genome of Puccinia sorghi L Schw, the Causal Agent of Maize Common Rust.</title>
        <authorList>
            <person name="Rochi L."/>
            <person name="Burguener G."/>
            <person name="Darino M."/>
            <person name="Turjanski A."/>
            <person name="Kreff E."/>
            <person name="Dieguez M.J."/>
            <person name="Sacco F."/>
        </authorList>
    </citation>
    <scope>NUCLEOTIDE SEQUENCE [LARGE SCALE GENOMIC DNA]</scope>
    <source>
        <strain evidence="2 3">RO10H11247</strain>
    </source>
</reference>
<dbReference type="Proteomes" id="UP000037035">
    <property type="component" value="Unassembled WGS sequence"/>
</dbReference>
<evidence type="ECO:0000256" key="1">
    <source>
        <dbReference type="SAM" id="MobiDB-lite"/>
    </source>
</evidence>
<evidence type="ECO:0000313" key="2">
    <source>
        <dbReference type="EMBL" id="KNZ45748.1"/>
    </source>
</evidence>